<evidence type="ECO:0000259" key="7">
    <source>
        <dbReference type="Pfam" id="PF00892"/>
    </source>
</evidence>
<dbReference type="AlphaFoldDB" id="A0A0G1X7P7"/>
<comment type="similarity">
    <text evidence="2">Belongs to the EamA transporter family.</text>
</comment>
<dbReference type="InterPro" id="IPR037185">
    <property type="entry name" value="EmrE-like"/>
</dbReference>
<dbReference type="PATRIC" id="fig|1620414.3.peg.416"/>
<dbReference type="GO" id="GO:0016020">
    <property type="term" value="C:membrane"/>
    <property type="evidence" value="ECO:0007669"/>
    <property type="project" value="UniProtKB-SubCell"/>
</dbReference>
<evidence type="ECO:0000256" key="4">
    <source>
        <dbReference type="ARBA" id="ARBA00022989"/>
    </source>
</evidence>
<feature type="transmembrane region" description="Helical" evidence="6">
    <location>
        <begin position="101"/>
        <end position="119"/>
    </location>
</feature>
<accession>A0A0G1X7P7</accession>
<evidence type="ECO:0000256" key="6">
    <source>
        <dbReference type="SAM" id="Phobius"/>
    </source>
</evidence>
<feature type="domain" description="EamA" evidence="7">
    <location>
        <begin position="9"/>
        <end position="143"/>
    </location>
</feature>
<comment type="subcellular location">
    <subcellularLocation>
        <location evidence="1">Membrane</location>
        <topology evidence="1">Multi-pass membrane protein</topology>
    </subcellularLocation>
</comment>
<dbReference type="Pfam" id="PF00892">
    <property type="entry name" value="EamA"/>
    <property type="match status" value="2"/>
</dbReference>
<evidence type="ECO:0000313" key="8">
    <source>
        <dbReference type="EMBL" id="KKW26855.1"/>
    </source>
</evidence>
<name>A0A0G1X7P7_UNCK3</name>
<dbReference type="PANTHER" id="PTHR32322:SF2">
    <property type="entry name" value="EAMA DOMAIN-CONTAINING PROTEIN"/>
    <property type="match status" value="1"/>
</dbReference>
<comment type="caution">
    <text evidence="8">The sequence shown here is derived from an EMBL/GenBank/DDBJ whole genome shotgun (WGS) entry which is preliminary data.</text>
</comment>
<feature type="transmembrane region" description="Helical" evidence="6">
    <location>
        <begin position="7"/>
        <end position="27"/>
    </location>
</feature>
<evidence type="ECO:0000256" key="1">
    <source>
        <dbReference type="ARBA" id="ARBA00004141"/>
    </source>
</evidence>
<evidence type="ECO:0000256" key="3">
    <source>
        <dbReference type="ARBA" id="ARBA00022692"/>
    </source>
</evidence>
<dbReference type="EMBL" id="LCRB01000002">
    <property type="protein sequence ID" value="KKW26855.1"/>
    <property type="molecule type" value="Genomic_DNA"/>
</dbReference>
<dbReference type="InterPro" id="IPR050638">
    <property type="entry name" value="AA-Vitamin_Transporters"/>
</dbReference>
<feature type="transmembrane region" description="Helical" evidence="6">
    <location>
        <begin position="217"/>
        <end position="237"/>
    </location>
</feature>
<proteinExistence type="inferred from homology"/>
<gene>
    <name evidence="8" type="ORF">VF00_C0002G0180</name>
</gene>
<keyword evidence="5 6" id="KW-0472">Membrane</keyword>
<dbReference type="InterPro" id="IPR000620">
    <property type="entry name" value="EamA_dom"/>
</dbReference>
<keyword evidence="4 6" id="KW-1133">Transmembrane helix</keyword>
<protein>
    <recommendedName>
        <fullName evidence="7">EamA domain-containing protein</fullName>
    </recommendedName>
</protein>
<dbReference type="SUPFAM" id="SSF103481">
    <property type="entry name" value="Multidrug resistance efflux transporter EmrE"/>
    <property type="match status" value="2"/>
</dbReference>
<feature type="domain" description="EamA" evidence="7">
    <location>
        <begin position="153"/>
        <end position="287"/>
    </location>
</feature>
<dbReference type="Proteomes" id="UP000034913">
    <property type="component" value="Unassembled WGS sequence"/>
</dbReference>
<feature type="transmembrane region" description="Helical" evidence="6">
    <location>
        <begin position="126"/>
        <end position="143"/>
    </location>
</feature>
<feature type="transmembrane region" description="Helical" evidence="6">
    <location>
        <begin position="184"/>
        <end position="205"/>
    </location>
</feature>
<dbReference type="PANTHER" id="PTHR32322">
    <property type="entry name" value="INNER MEMBRANE TRANSPORTER"/>
    <property type="match status" value="1"/>
</dbReference>
<evidence type="ECO:0000313" key="9">
    <source>
        <dbReference type="Proteomes" id="UP000034913"/>
    </source>
</evidence>
<feature type="transmembrane region" description="Helical" evidence="6">
    <location>
        <begin position="33"/>
        <end position="55"/>
    </location>
</feature>
<feature type="transmembrane region" description="Helical" evidence="6">
    <location>
        <begin position="149"/>
        <end position="172"/>
    </location>
</feature>
<feature type="transmembrane region" description="Helical" evidence="6">
    <location>
        <begin position="272"/>
        <end position="293"/>
    </location>
</feature>
<reference evidence="8 9" key="1">
    <citation type="journal article" date="2015" name="Nature">
        <title>rRNA introns, odd ribosomes, and small enigmatic genomes across a large radiation of phyla.</title>
        <authorList>
            <person name="Brown C.T."/>
            <person name="Hug L.A."/>
            <person name="Thomas B.C."/>
            <person name="Sharon I."/>
            <person name="Castelle C.J."/>
            <person name="Singh A."/>
            <person name="Wilkins M.J."/>
            <person name="Williams K.H."/>
            <person name="Banfield J.F."/>
        </authorList>
    </citation>
    <scope>NUCLEOTIDE SEQUENCE [LARGE SCALE GENOMIC DNA]</scope>
</reference>
<organism evidence="8 9">
    <name type="scientific">candidate division Kazan bacterium GW2011_GWB1_52_7</name>
    <dbReference type="NCBI Taxonomy" id="1620414"/>
    <lineage>
        <taxon>Bacteria</taxon>
        <taxon>Bacteria division Kazan-3B-28</taxon>
    </lineage>
</organism>
<feature type="transmembrane region" description="Helical" evidence="6">
    <location>
        <begin position="75"/>
        <end position="95"/>
    </location>
</feature>
<keyword evidence="3 6" id="KW-0812">Transmembrane</keyword>
<evidence type="ECO:0000256" key="5">
    <source>
        <dbReference type="ARBA" id="ARBA00023136"/>
    </source>
</evidence>
<sequence length="303" mass="32176">MTTSPKIGWVLQALFVVFLWSAAKIIIKLGVQTLPPFIFAAAVQVAAVAGLLIYYRFHKKRYRVKFTRQDIQLMVLLGLVAFGGATLFSTIGLQYVTGATAGLIAALNPLMAIGLAAVILREKPAIAQYLGVAVMIAGAYIFLRQGDVSGALIGILLLLLAEAGFAFNNVLVRLISRQPGDESLTITLVGNLVGMSVLVPLGLAMDGLPPALLEWRMMAVVVVVGLIFGFGGLLWAGVLDKLRIVEATVLSNTMIVQVAVLSVLFLGEVLTFNNIAGGLLVLAGAIVTDRNLLMPPQANLRPT</sequence>
<evidence type="ECO:0000256" key="2">
    <source>
        <dbReference type="ARBA" id="ARBA00007362"/>
    </source>
</evidence>